<evidence type="ECO:0000256" key="2">
    <source>
        <dbReference type="ARBA" id="ARBA00022679"/>
    </source>
</evidence>
<feature type="domain" description="Erythromycin biosynthesis protein CIII-like C-terminal" evidence="6">
    <location>
        <begin position="385"/>
        <end position="505"/>
    </location>
</feature>
<dbReference type="CDD" id="cd03784">
    <property type="entry name" value="GT1_Gtf-like"/>
    <property type="match status" value="1"/>
</dbReference>
<dbReference type="FunFam" id="3.40.50.2000:FF:000100">
    <property type="entry name" value="Glycosyltransferase family 1 protein"/>
    <property type="match status" value="1"/>
</dbReference>
<feature type="domain" description="Glycosyltransferase family 28 N-terminal" evidence="5">
    <location>
        <begin position="86"/>
        <end position="250"/>
    </location>
</feature>
<name>A0A9W9PCB0_PENCI</name>
<evidence type="ECO:0000256" key="4">
    <source>
        <dbReference type="SAM" id="MobiDB-lite"/>
    </source>
</evidence>
<sequence>MSIFDSGGGDEMGSLQPACDDASHNSFKERRPDGKSRLQRDGRVDIHVSEQDPQISRLFTQLKCTTPPKQVPYESAADNLPLRLNIVIQVVGSRGDIQPFIALGKQLKTVGHRVRFATHLTFRNFVLSEGLEFFSIGGNPTELMAFMVRNSGLIPKFETIRSGSVQKRRREMRQIIDGCWHSCFETGDGTHLHHIMDDLLDDVVDYRRRPFVADAIIANPPSLAHIHCAQRLGIPLHIMFTMPWSPTQSFPHPLAITHPQECQRSIANYLSYAMVDLMIWEGLGDLVNKFRTTCLTLDPLDTITGSSVTHRLRIPYTYFWSEALLPKPLDWSDHIEVCGFISSPHEPEYQPPQEISKFLNAGPKPIYVGFGSIVVDNPTRLLRIVLEAAASISQRVILSRGWANLGGEELDLPDNVLVIGSIPHDWLFQHVSCVIHHGGAGTTAAGLSHGCPTVIIPFFGDQHFWGNVVARAGAGPPPIPYRDLSSKKLIEHIKVALQPQIQQAAQDIQIKMSKELGLRDGIRSFHRHLDTQLMQCDMSPKRPAVWSVRHTNAKLSAFAASVLIESGKIFPQDLVLYHSVAYDTYRNPAEPVSAVSQILLGTLAGLVACISDVPGAIPSCLLSIRSVLGEPHEHFDPYVQCQRHSIAERKKDIMNKLQASKISKPFCLGNEKRVKHILAKSTPRGSDGPKRSLRLTKQRLSCDNGKLLKLRETASAISFIVSITSKKALRVLIKLPADISLTLSKSFHNAPLLYNDHLVKPCPQVTGVWTGFKAAGKSSFSSTPEYRLTQSVQELRDSLHDSVTGLYIQPRYSLKHDGAGNFPSGLAKGLAGLFIKPLAGLAGVAGYPLHGLRKEINVSLSKPVDAYLEAARFEQGREEMHMSSTEERVEVLENFEVLHEAHLKRRQPRMLKMLVSNIKRGRQPRA</sequence>
<evidence type="ECO:0000313" key="7">
    <source>
        <dbReference type="EMBL" id="KAJ5240643.1"/>
    </source>
</evidence>
<evidence type="ECO:0000256" key="3">
    <source>
        <dbReference type="ARBA" id="ARBA00023098"/>
    </source>
</evidence>
<dbReference type="AlphaFoldDB" id="A0A9W9PCB0"/>
<evidence type="ECO:0000256" key="1">
    <source>
        <dbReference type="ARBA" id="ARBA00004184"/>
    </source>
</evidence>
<dbReference type="FunFam" id="3.40.50.2000:FF:000009">
    <property type="entry name" value="Sterol 3-beta-glucosyltransferase UGT80A2"/>
    <property type="match status" value="1"/>
</dbReference>
<proteinExistence type="predicted"/>
<evidence type="ECO:0000313" key="8">
    <source>
        <dbReference type="Proteomes" id="UP001147733"/>
    </source>
</evidence>
<keyword evidence="3" id="KW-0443">Lipid metabolism</keyword>
<dbReference type="PANTHER" id="PTHR48050">
    <property type="entry name" value="STEROL 3-BETA-GLUCOSYLTRANSFERASE"/>
    <property type="match status" value="1"/>
</dbReference>
<dbReference type="SUPFAM" id="SSF53756">
    <property type="entry name" value="UDP-Glycosyltransferase/glycogen phosphorylase"/>
    <property type="match status" value="1"/>
</dbReference>
<reference evidence="7" key="2">
    <citation type="journal article" date="2023" name="IMA Fungus">
        <title>Comparative genomic study of the Penicillium genus elucidates a diverse pangenome and 15 lateral gene transfer events.</title>
        <authorList>
            <person name="Petersen C."/>
            <person name="Sorensen T."/>
            <person name="Nielsen M.R."/>
            <person name="Sondergaard T.E."/>
            <person name="Sorensen J.L."/>
            <person name="Fitzpatrick D.A."/>
            <person name="Frisvad J.C."/>
            <person name="Nielsen K.L."/>
        </authorList>
    </citation>
    <scope>NUCLEOTIDE SEQUENCE</scope>
    <source>
        <strain evidence="7">IBT 23319</strain>
    </source>
</reference>
<dbReference type="InterPro" id="IPR004276">
    <property type="entry name" value="GlycoTrans_28_N"/>
</dbReference>
<dbReference type="GO" id="GO:0012505">
    <property type="term" value="C:endomembrane system"/>
    <property type="evidence" value="ECO:0007669"/>
    <property type="project" value="UniProtKB-SubCell"/>
</dbReference>
<dbReference type="GO" id="GO:0016906">
    <property type="term" value="F:sterol 3-beta-glucosyltransferase activity"/>
    <property type="evidence" value="ECO:0007669"/>
    <property type="project" value="UniProtKB-ARBA"/>
</dbReference>
<keyword evidence="2" id="KW-0808">Transferase</keyword>
<dbReference type="OrthoDB" id="5835829at2759"/>
<dbReference type="Pfam" id="PF03033">
    <property type="entry name" value="Glyco_transf_28"/>
    <property type="match status" value="1"/>
</dbReference>
<dbReference type="GO" id="GO:0006629">
    <property type="term" value="P:lipid metabolic process"/>
    <property type="evidence" value="ECO:0007669"/>
    <property type="project" value="UniProtKB-KW"/>
</dbReference>
<dbReference type="Gene3D" id="3.40.50.2000">
    <property type="entry name" value="Glycogen Phosphorylase B"/>
    <property type="match status" value="2"/>
</dbReference>
<organism evidence="7 8">
    <name type="scientific">Penicillium citrinum</name>
    <dbReference type="NCBI Taxonomy" id="5077"/>
    <lineage>
        <taxon>Eukaryota</taxon>
        <taxon>Fungi</taxon>
        <taxon>Dikarya</taxon>
        <taxon>Ascomycota</taxon>
        <taxon>Pezizomycotina</taxon>
        <taxon>Eurotiomycetes</taxon>
        <taxon>Eurotiomycetidae</taxon>
        <taxon>Eurotiales</taxon>
        <taxon>Aspergillaceae</taxon>
        <taxon>Penicillium</taxon>
    </lineage>
</organism>
<feature type="region of interest" description="Disordered" evidence="4">
    <location>
        <begin position="1"/>
        <end position="46"/>
    </location>
</feature>
<dbReference type="InterPro" id="IPR002213">
    <property type="entry name" value="UDP_glucos_trans"/>
</dbReference>
<dbReference type="Pfam" id="PF06722">
    <property type="entry name" value="EryCIII-like_C"/>
    <property type="match status" value="1"/>
</dbReference>
<dbReference type="InterPro" id="IPR010610">
    <property type="entry name" value="EryCIII-like_C"/>
</dbReference>
<reference evidence="7" key="1">
    <citation type="submission" date="2022-11" db="EMBL/GenBank/DDBJ databases">
        <authorList>
            <person name="Petersen C."/>
        </authorList>
    </citation>
    <scope>NUCLEOTIDE SEQUENCE</scope>
    <source>
        <strain evidence="7">IBT 23319</strain>
    </source>
</reference>
<accession>A0A9W9PCB0</accession>
<dbReference type="InterPro" id="IPR050426">
    <property type="entry name" value="Glycosyltransferase_28"/>
</dbReference>
<dbReference type="PANTHER" id="PTHR48050:SF13">
    <property type="entry name" value="STEROL 3-BETA-GLUCOSYLTRANSFERASE UGT80A2"/>
    <property type="match status" value="1"/>
</dbReference>
<dbReference type="EMBL" id="JAPQKT010000002">
    <property type="protein sequence ID" value="KAJ5240643.1"/>
    <property type="molecule type" value="Genomic_DNA"/>
</dbReference>
<evidence type="ECO:0000259" key="6">
    <source>
        <dbReference type="Pfam" id="PF06722"/>
    </source>
</evidence>
<dbReference type="RefSeq" id="XP_056503648.1">
    <property type="nucleotide sequence ID" value="XM_056641154.1"/>
</dbReference>
<dbReference type="Proteomes" id="UP001147733">
    <property type="component" value="Unassembled WGS sequence"/>
</dbReference>
<evidence type="ECO:0008006" key="9">
    <source>
        <dbReference type="Google" id="ProtNLM"/>
    </source>
</evidence>
<dbReference type="GO" id="GO:0005975">
    <property type="term" value="P:carbohydrate metabolic process"/>
    <property type="evidence" value="ECO:0007669"/>
    <property type="project" value="InterPro"/>
</dbReference>
<comment type="caution">
    <text evidence="7">The sequence shown here is derived from an EMBL/GenBank/DDBJ whole genome shotgun (WGS) entry which is preliminary data.</text>
</comment>
<feature type="compositionally biased region" description="Gly residues" evidence="4">
    <location>
        <begin position="1"/>
        <end position="11"/>
    </location>
</feature>
<comment type="subcellular location">
    <subcellularLocation>
        <location evidence="1">Endomembrane system</location>
        <topology evidence="1">Peripheral membrane protein</topology>
    </subcellularLocation>
</comment>
<evidence type="ECO:0000259" key="5">
    <source>
        <dbReference type="Pfam" id="PF03033"/>
    </source>
</evidence>
<protein>
    <recommendedName>
        <fullName evidence="9">Glycosyltransferase family 28 N-terminal domain-containing protein</fullName>
    </recommendedName>
</protein>
<keyword evidence="8" id="KW-1185">Reference proteome</keyword>
<gene>
    <name evidence="7" type="ORF">N7469_002234</name>
</gene>
<dbReference type="GeneID" id="81380321"/>
<feature type="compositionally biased region" description="Basic and acidic residues" evidence="4">
    <location>
        <begin position="21"/>
        <end position="46"/>
    </location>
</feature>